<accession>A0ABM4AL19</accession>
<gene>
    <name evidence="3" type="primary">LOC135193441</name>
</gene>
<feature type="coiled-coil region" evidence="1">
    <location>
        <begin position="51"/>
        <end position="89"/>
    </location>
</feature>
<evidence type="ECO:0000313" key="3">
    <source>
        <dbReference type="RefSeq" id="XP_064071972.1"/>
    </source>
</evidence>
<dbReference type="Proteomes" id="UP001652626">
    <property type="component" value="Chromosome 9"/>
</dbReference>
<evidence type="ECO:0000313" key="2">
    <source>
        <dbReference type="Proteomes" id="UP001652626"/>
    </source>
</evidence>
<sequence>MALVYLPLAILISSNYVVGGNKLNLSSSSSIPTASILDPKRRNDIVGKAFSEQKDILLDMLEAKLKEVRDKKKKKTDQVENRNDAIETKCELTPNDVDLNLKANGIIAVGETDLRLKFGESGNSTLKFNATGISNIGKTQLKLDIGDGSVYIPGLNNLLRGFSDHRNPCDKKIKINNENETNINDINIDDASQFRRSIEFNNTPFLNDVNDTSNTETPNPQIINATEVGLLGSDDPATEAAVE</sequence>
<name>A0ABM4AL19_VANTA</name>
<reference evidence="3" key="1">
    <citation type="submission" date="2025-08" db="UniProtKB">
        <authorList>
            <consortium name="RefSeq"/>
        </authorList>
    </citation>
    <scope>IDENTIFICATION</scope>
    <source>
        <tissue evidence="3">Whole body</tissue>
    </source>
</reference>
<keyword evidence="1" id="KW-0175">Coiled coil</keyword>
<protein>
    <submittedName>
        <fullName evidence="3">Uncharacterized protein LOC135193441</fullName>
    </submittedName>
</protein>
<evidence type="ECO:0000256" key="1">
    <source>
        <dbReference type="SAM" id="Coils"/>
    </source>
</evidence>
<dbReference type="RefSeq" id="XP_064071972.1">
    <property type="nucleotide sequence ID" value="XM_064215902.1"/>
</dbReference>
<organism evidence="2 3">
    <name type="scientific">Vanessa tameamea</name>
    <name type="common">Kamehameha butterfly</name>
    <dbReference type="NCBI Taxonomy" id="334116"/>
    <lineage>
        <taxon>Eukaryota</taxon>
        <taxon>Metazoa</taxon>
        <taxon>Ecdysozoa</taxon>
        <taxon>Arthropoda</taxon>
        <taxon>Hexapoda</taxon>
        <taxon>Insecta</taxon>
        <taxon>Pterygota</taxon>
        <taxon>Neoptera</taxon>
        <taxon>Endopterygota</taxon>
        <taxon>Lepidoptera</taxon>
        <taxon>Glossata</taxon>
        <taxon>Ditrysia</taxon>
        <taxon>Papilionoidea</taxon>
        <taxon>Nymphalidae</taxon>
        <taxon>Nymphalinae</taxon>
        <taxon>Vanessa</taxon>
    </lineage>
</organism>
<dbReference type="GeneID" id="135193441"/>
<proteinExistence type="predicted"/>
<keyword evidence="2" id="KW-1185">Reference proteome</keyword>